<feature type="transmembrane region" description="Helical" evidence="5">
    <location>
        <begin position="340"/>
        <end position="360"/>
    </location>
</feature>
<dbReference type="Pfam" id="PF05699">
    <property type="entry name" value="Dimer_Tnp_hAT"/>
    <property type="match status" value="1"/>
</dbReference>
<dbReference type="GO" id="GO:0022857">
    <property type="term" value="F:transmembrane transporter activity"/>
    <property type="evidence" value="ECO:0007669"/>
    <property type="project" value="InterPro"/>
</dbReference>
<dbReference type="PANTHER" id="PTHR23272">
    <property type="entry name" value="BED FINGER-RELATED"/>
    <property type="match status" value="1"/>
</dbReference>
<feature type="transmembrane region" description="Helical" evidence="5">
    <location>
        <begin position="240"/>
        <end position="260"/>
    </location>
</feature>
<feature type="domain" description="HAT C-terminal dimerisation" evidence="6">
    <location>
        <begin position="358"/>
        <end position="437"/>
    </location>
</feature>
<sequence>MGRAPLVLIGRAVPIIGGAIPIIAINYGILVACWMLHMFDVVQSKLICRAMALHFSWRSTSPFLDTVCSSVYDLYNSSAIHRASCGEQLVVNGTNCDLGDYWQHSPTPDFLDSDRIYAVLVLGCVCSSGGCGRGEAHAKQGHDVSGEKRPSRRDGLGRSFWWIMVARKYEWCVTYAVVVATLQLFLRLTGANVTTLFLPMLSQATGCGKAALAGHAVLVLANAGGVLGSALAARTYGREVMCVIGGVLIVFCQVVIPVAMEMHGGGGAYAAAAATFFVACAASGGCGWSWGALFWAVPGEGVRSAGDAVGAALGFALGFAQTHCFLLMLRQLKHAALAYYAVWIWSSVTTLSASELFAYLDSDTVNQYDDDFNILNWWHEHNHTYPILSILARDVLTVPVSTISSESAFSLTGRIIEERRRRLAPDMVQALALIKDWEQADAKMQHTMENLELINSFDNLFLDEVTTAIGTG</sequence>
<proteinExistence type="predicted"/>
<dbReference type="AlphaFoldDB" id="Q7XMY6"/>
<evidence type="ECO:0000256" key="1">
    <source>
        <dbReference type="ARBA" id="ARBA00004370"/>
    </source>
</evidence>
<dbReference type="InterPro" id="IPR008906">
    <property type="entry name" value="HATC_C_dom"/>
</dbReference>
<accession>Q7XMY6</accession>
<name>Q7XMY6_ORYSJ</name>
<dbReference type="SUPFAM" id="SSF53098">
    <property type="entry name" value="Ribonuclease H-like"/>
    <property type="match status" value="1"/>
</dbReference>
<protein>
    <submittedName>
        <fullName evidence="7">OSJNBa0027G07.10 protein</fullName>
    </submittedName>
</protein>
<evidence type="ECO:0000313" key="8">
    <source>
        <dbReference type="Proteomes" id="UP000000763"/>
    </source>
</evidence>
<keyword evidence="3 5" id="KW-1133">Transmembrane helix</keyword>
<dbReference type="Pfam" id="PF00083">
    <property type="entry name" value="Sugar_tr"/>
    <property type="match status" value="1"/>
</dbReference>
<dbReference type="InterPro" id="IPR005828">
    <property type="entry name" value="MFS_sugar_transport-like"/>
</dbReference>
<reference evidence="8" key="2">
    <citation type="journal article" date="2008" name="Nucleic Acids Res.">
        <title>The rice annotation project database (RAP-DB): 2008 update.</title>
        <authorList>
            <consortium name="The rice annotation project (RAP)"/>
        </authorList>
    </citation>
    <scope>GENOME REANNOTATION</scope>
    <source>
        <strain evidence="8">cv. Nipponbare</strain>
    </source>
</reference>
<dbReference type="Gene3D" id="1.20.1250.20">
    <property type="entry name" value="MFS general substrate transporter like domains"/>
    <property type="match status" value="1"/>
</dbReference>
<feature type="transmembrane region" description="Helical" evidence="5">
    <location>
        <begin position="266"/>
        <end position="296"/>
    </location>
</feature>
<dbReference type="EMBL" id="AL662937">
    <property type="protein sequence ID" value="CAE04374.1"/>
    <property type="molecule type" value="Genomic_DNA"/>
</dbReference>
<evidence type="ECO:0000313" key="7">
    <source>
        <dbReference type="EMBL" id="CAE04374.1"/>
    </source>
</evidence>
<keyword evidence="2 5" id="KW-0812">Transmembrane</keyword>
<evidence type="ECO:0000259" key="6">
    <source>
        <dbReference type="Pfam" id="PF05699"/>
    </source>
</evidence>
<feature type="transmembrane region" description="Helical" evidence="5">
    <location>
        <begin position="12"/>
        <end position="36"/>
    </location>
</feature>
<dbReference type="GO" id="GO:0046983">
    <property type="term" value="F:protein dimerization activity"/>
    <property type="evidence" value="ECO:0007669"/>
    <property type="project" value="InterPro"/>
</dbReference>
<dbReference type="GO" id="GO:0016020">
    <property type="term" value="C:membrane"/>
    <property type="evidence" value="ECO:0007669"/>
    <property type="project" value="UniProtKB-SubCell"/>
</dbReference>
<dbReference type="PANTHER" id="PTHR23272:SF184">
    <property type="entry name" value="OS03G0311250 PROTEIN"/>
    <property type="match status" value="1"/>
</dbReference>
<evidence type="ECO:0000256" key="4">
    <source>
        <dbReference type="ARBA" id="ARBA00023136"/>
    </source>
</evidence>
<organism evidence="7 8">
    <name type="scientific">Oryza sativa subsp. japonica</name>
    <name type="common">Rice</name>
    <dbReference type="NCBI Taxonomy" id="39947"/>
    <lineage>
        <taxon>Eukaryota</taxon>
        <taxon>Viridiplantae</taxon>
        <taxon>Streptophyta</taxon>
        <taxon>Embryophyta</taxon>
        <taxon>Tracheophyta</taxon>
        <taxon>Spermatophyta</taxon>
        <taxon>Magnoliopsida</taxon>
        <taxon>Liliopsida</taxon>
        <taxon>Poales</taxon>
        <taxon>Poaceae</taxon>
        <taxon>BOP clade</taxon>
        <taxon>Oryzoideae</taxon>
        <taxon>Oryzeae</taxon>
        <taxon>Oryzinae</taxon>
        <taxon>Oryza</taxon>
        <taxon>Oryza sativa</taxon>
    </lineage>
</organism>
<gene>
    <name evidence="7" type="primary">OSJNBa0027G07.10</name>
</gene>
<reference evidence="8" key="1">
    <citation type="journal article" date="2005" name="Nature">
        <title>The map-based sequence of the rice genome.</title>
        <authorList>
            <consortium name="International rice genome sequencing project (IRGSP)"/>
            <person name="Matsumoto T."/>
            <person name="Wu J."/>
            <person name="Kanamori H."/>
            <person name="Katayose Y."/>
            <person name="Fujisawa M."/>
            <person name="Namiki N."/>
            <person name="Mizuno H."/>
            <person name="Yamamoto K."/>
            <person name="Antonio B.A."/>
            <person name="Baba T."/>
            <person name="Sakata K."/>
            <person name="Nagamura Y."/>
            <person name="Aoki H."/>
            <person name="Arikawa K."/>
            <person name="Arita K."/>
            <person name="Bito T."/>
            <person name="Chiden Y."/>
            <person name="Fujitsuka N."/>
            <person name="Fukunaka R."/>
            <person name="Hamada M."/>
            <person name="Harada C."/>
            <person name="Hayashi A."/>
            <person name="Hijishita S."/>
            <person name="Honda M."/>
            <person name="Hosokawa S."/>
            <person name="Ichikawa Y."/>
            <person name="Idonuma A."/>
            <person name="Iijima M."/>
            <person name="Ikeda M."/>
            <person name="Ikeno M."/>
            <person name="Ito K."/>
            <person name="Ito S."/>
            <person name="Ito T."/>
            <person name="Ito Y."/>
            <person name="Ito Y."/>
            <person name="Iwabuchi A."/>
            <person name="Kamiya K."/>
            <person name="Karasawa W."/>
            <person name="Kurita K."/>
            <person name="Katagiri S."/>
            <person name="Kikuta A."/>
            <person name="Kobayashi H."/>
            <person name="Kobayashi N."/>
            <person name="Machita K."/>
            <person name="Maehara T."/>
            <person name="Masukawa M."/>
            <person name="Mizubayashi T."/>
            <person name="Mukai Y."/>
            <person name="Nagasaki H."/>
            <person name="Nagata Y."/>
            <person name="Naito S."/>
            <person name="Nakashima M."/>
            <person name="Nakama Y."/>
            <person name="Nakamichi Y."/>
            <person name="Nakamura M."/>
            <person name="Meguro A."/>
            <person name="Negishi M."/>
            <person name="Ohta I."/>
            <person name="Ohta T."/>
            <person name="Okamoto M."/>
            <person name="Ono N."/>
            <person name="Saji S."/>
            <person name="Sakaguchi M."/>
            <person name="Sakai K."/>
            <person name="Shibata M."/>
            <person name="Shimokawa T."/>
            <person name="Song J."/>
            <person name="Takazaki Y."/>
            <person name="Terasawa K."/>
            <person name="Tsugane M."/>
            <person name="Tsuji K."/>
            <person name="Ueda S."/>
            <person name="Waki K."/>
            <person name="Yamagata H."/>
            <person name="Yamamoto M."/>
            <person name="Yamamoto S."/>
            <person name="Yamane H."/>
            <person name="Yoshiki S."/>
            <person name="Yoshihara R."/>
            <person name="Yukawa K."/>
            <person name="Zhong H."/>
            <person name="Yano M."/>
            <person name="Yuan Q."/>
            <person name="Ouyang S."/>
            <person name="Liu J."/>
            <person name="Jones K.M."/>
            <person name="Gansberger K."/>
            <person name="Moffat K."/>
            <person name="Hill J."/>
            <person name="Bera J."/>
            <person name="Fadrosh D."/>
            <person name="Jin S."/>
            <person name="Johri S."/>
            <person name="Kim M."/>
            <person name="Overton L."/>
            <person name="Reardon M."/>
            <person name="Tsitrin T."/>
            <person name="Vuong H."/>
            <person name="Weaver B."/>
            <person name="Ciecko A."/>
            <person name="Tallon L."/>
            <person name="Jackson J."/>
            <person name="Pai G."/>
            <person name="Aken S.V."/>
            <person name="Utterback T."/>
            <person name="Reidmuller S."/>
            <person name="Feldblyum T."/>
            <person name="Hsiao J."/>
            <person name="Zismann V."/>
            <person name="Iobst S."/>
            <person name="de Vazeille A.R."/>
            <person name="Buell C.R."/>
            <person name="Ying K."/>
            <person name="Li Y."/>
            <person name="Lu T."/>
            <person name="Huang Y."/>
            <person name="Zhao Q."/>
            <person name="Feng Q."/>
            <person name="Zhang L."/>
            <person name="Zhu J."/>
            <person name="Weng Q."/>
            <person name="Mu J."/>
            <person name="Lu Y."/>
            <person name="Fan D."/>
            <person name="Liu Y."/>
            <person name="Guan J."/>
            <person name="Zhang Y."/>
            <person name="Yu S."/>
            <person name="Liu X."/>
            <person name="Zhang Y."/>
            <person name="Hong G."/>
            <person name="Han B."/>
            <person name="Choisne N."/>
            <person name="Demange N."/>
            <person name="Orjeda G."/>
            <person name="Samain S."/>
            <person name="Cattolico L."/>
            <person name="Pelletier E."/>
            <person name="Couloux A."/>
            <person name="Segurens B."/>
            <person name="Wincker P."/>
            <person name="D'Hont A."/>
            <person name="Scarpelli C."/>
            <person name="Weissenbach J."/>
            <person name="Salanoubat M."/>
            <person name="Quetier F."/>
            <person name="Yu Y."/>
            <person name="Kim H.R."/>
            <person name="Rambo T."/>
            <person name="Currie J."/>
            <person name="Collura K."/>
            <person name="Luo M."/>
            <person name="Yang T."/>
            <person name="Ammiraju J.S.S."/>
            <person name="Engler F."/>
            <person name="Soderlund C."/>
            <person name="Wing R.A."/>
            <person name="Palmer L.E."/>
            <person name="de la Bastide M."/>
            <person name="Spiegel L."/>
            <person name="Nascimento L."/>
            <person name="Zutavern T."/>
            <person name="O'Shaughnessy A."/>
            <person name="Dike S."/>
            <person name="Dedhia N."/>
            <person name="Preston R."/>
            <person name="Balija V."/>
            <person name="McCombie W.R."/>
            <person name="Chow T."/>
            <person name="Chen H."/>
            <person name="Chung M."/>
            <person name="Chen C."/>
            <person name="Shaw J."/>
            <person name="Wu H."/>
            <person name="Hsiao K."/>
            <person name="Chao Y."/>
            <person name="Chu M."/>
            <person name="Cheng C."/>
            <person name="Hour A."/>
            <person name="Lee P."/>
            <person name="Lin S."/>
            <person name="Lin Y."/>
            <person name="Liou J."/>
            <person name="Liu S."/>
            <person name="Hsing Y."/>
            <person name="Raghuvanshi S."/>
            <person name="Mohanty A."/>
            <person name="Bharti A.K."/>
            <person name="Gaur A."/>
            <person name="Gupta V."/>
            <person name="Kumar D."/>
            <person name="Ravi V."/>
            <person name="Vij S."/>
            <person name="Kapur A."/>
            <person name="Khurana P."/>
            <person name="Khurana P."/>
            <person name="Khurana J.P."/>
            <person name="Tyagi A.K."/>
            <person name="Gaikwad K."/>
            <person name="Singh A."/>
            <person name="Dalal V."/>
            <person name="Srivastava S."/>
            <person name="Dixit A."/>
            <person name="Pal A.K."/>
            <person name="Ghazi I.A."/>
            <person name="Yadav M."/>
            <person name="Pandit A."/>
            <person name="Bhargava A."/>
            <person name="Sureshbabu K."/>
            <person name="Batra K."/>
            <person name="Sharma T.R."/>
            <person name="Mohapatra T."/>
            <person name="Singh N.K."/>
            <person name="Messing J."/>
            <person name="Nelson A.B."/>
            <person name="Fuks G."/>
            <person name="Kavchok S."/>
            <person name="Keizer G."/>
            <person name="Linton E."/>
            <person name="Llaca V."/>
            <person name="Song R."/>
            <person name="Tanyolac B."/>
            <person name="Young S."/>
            <person name="Ho-Il K."/>
            <person name="Hahn J.H."/>
            <person name="Sangsakoo G."/>
            <person name="Vanavichit A."/>
            <person name="de Mattos Luiz.A.T."/>
            <person name="Zimmer P.D."/>
            <person name="Malone G."/>
            <person name="Dellagostin O."/>
            <person name="de Oliveira A.C."/>
            <person name="Bevan M."/>
            <person name="Bancroft I."/>
            <person name="Minx P."/>
            <person name="Cordum H."/>
            <person name="Wilson R."/>
            <person name="Cheng Z."/>
            <person name="Jin W."/>
            <person name="Jiang J."/>
            <person name="Leong S.A."/>
            <person name="Iwama H."/>
            <person name="Gojobori T."/>
            <person name="Itoh T."/>
            <person name="Niimura Y."/>
            <person name="Fujii Y."/>
            <person name="Habara T."/>
            <person name="Sakai H."/>
            <person name="Sato Y."/>
            <person name="Wilson G."/>
            <person name="Kumar K."/>
            <person name="McCouch S."/>
            <person name="Juretic N."/>
            <person name="Hoen D."/>
            <person name="Wright S."/>
            <person name="Bruskiewich R."/>
            <person name="Bureau T."/>
            <person name="Miyao A."/>
            <person name="Hirochika H."/>
            <person name="Nishikawa T."/>
            <person name="Kadowaki K."/>
            <person name="Sugiura M."/>
            <person name="Burr B."/>
            <person name="Sasaki T."/>
        </authorList>
    </citation>
    <scope>NUCLEOTIDE SEQUENCE [LARGE SCALE GENOMIC DNA]</scope>
    <source>
        <strain evidence="8">cv. Nipponbare</strain>
    </source>
</reference>
<dbReference type="InterPro" id="IPR036259">
    <property type="entry name" value="MFS_trans_sf"/>
</dbReference>
<keyword evidence="4 5" id="KW-0472">Membrane</keyword>
<feature type="transmembrane region" description="Helical" evidence="5">
    <location>
        <begin position="308"/>
        <end position="328"/>
    </location>
</feature>
<evidence type="ECO:0000256" key="3">
    <source>
        <dbReference type="ARBA" id="ARBA00022989"/>
    </source>
</evidence>
<evidence type="ECO:0000256" key="5">
    <source>
        <dbReference type="SAM" id="Phobius"/>
    </source>
</evidence>
<feature type="transmembrane region" description="Helical" evidence="5">
    <location>
        <begin position="210"/>
        <end position="233"/>
    </location>
</feature>
<comment type="subcellular location">
    <subcellularLocation>
        <location evidence="1">Membrane</location>
    </subcellularLocation>
</comment>
<dbReference type="Proteomes" id="UP000000763">
    <property type="component" value="Chromosome 4"/>
</dbReference>
<evidence type="ECO:0000256" key="2">
    <source>
        <dbReference type="ARBA" id="ARBA00022692"/>
    </source>
</evidence>
<dbReference type="InterPro" id="IPR012337">
    <property type="entry name" value="RNaseH-like_sf"/>
</dbReference>
<dbReference type="PROSITE" id="PS51257">
    <property type="entry name" value="PROKAR_LIPOPROTEIN"/>
    <property type="match status" value="1"/>
</dbReference>
<feature type="transmembrane region" description="Helical" evidence="5">
    <location>
        <begin position="171"/>
        <end position="190"/>
    </location>
</feature>